<organism evidence="1 2">
    <name type="scientific">Hyaloperonospora arabidopsidis (strain Emoy2)</name>
    <name type="common">Downy mildew agent</name>
    <name type="synonym">Peronospora arabidopsidis</name>
    <dbReference type="NCBI Taxonomy" id="559515"/>
    <lineage>
        <taxon>Eukaryota</taxon>
        <taxon>Sar</taxon>
        <taxon>Stramenopiles</taxon>
        <taxon>Oomycota</taxon>
        <taxon>Peronosporomycetes</taxon>
        <taxon>Peronosporales</taxon>
        <taxon>Peronosporaceae</taxon>
        <taxon>Hyaloperonospora</taxon>
    </lineage>
</organism>
<dbReference type="VEuPathDB" id="FungiDB:HpaG801686"/>
<dbReference type="AlphaFoldDB" id="M4B5Y6"/>
<reference evidence="1" key="2">
    <citation type="submission" date="2015-06" db="UniProtKB">
        <authorList>
            <consortium name="EnsemblProtists"/>
        </authorList>
    </citation>
    <scope>IDENTIFICATION</scope>
    <source>
        <strain evidence="1">Emoy2</strain>
    </source>
</reference>
<dbReference type="EnsemblProtists" id="HpaT801686">
    <property type="protein sequence ID" value="HpaP801686"/>
    <property type="gene ID" value="HpaG801686"/>
</dbReference>
<proteinExistence type="predicted"/>
<sequence>MPFYTNLNLETAANLLERLNDASSSSSVGCLRPSVGMDVEEDVDVLEEVTMDAYAARKEEPMWTLSTDSPRVMISLRRKALDSDLFMFVFGCAPHGGHNLWMDWLKLPKIKQVVSANIFIVNKIDSVHLLTSMFDVCCVEKLHKKYSLILFTKKTPVHCSYHA</sequence>
<keyword evidence="2" id="KW-1185">Reference proteome</keyword>
<protein>
    <submittedName>
        <fullName evidence="1">Uncharacterized protein</fullName>
    </submittedName>
</protein>
<reference evidence="2" key="1">
    <citation type="journal article" date="2010" name="Science">
        <title>Signatures of adaptation to obligate biotrophy in the Hyaloperonospora arabidopsidis genome.</title>
        <authorList>
            <person name="Baxter L."/>
            <person name="Tripathy S."/>
            <person name="Ishaque N."/>
            <person name="Boot N."/>
            <person name="Cabral A."/>
            <person name="Kemen E."/>
            <person name="Thines M."/>
            <person name="Ah-Fong A."/>
            <person name="Anderson R."/>
            <person name="Badejoko W."/>
            <person name="Bittner-Eddy P."/>
            <person name="Boore J.L."/>
            <person name="Chibucos M.C."/>
            <person name="Coates M."/>
            <person name="Dehal P."/>
            <person name="Delehaunty K."/>
            <person name="Dong S."/>
            <person name="Downton P."/>
            <person name="Dumas B."/>
            <person name="Fabro G."/>
            <person name="Fronick C."/>
            <person name="Fuerstenberg S.I."/>
            <person name="Fulton L."/>
            <person name="Gaulin E."/>
            <person name="Govers F."/>
            <person name="Hughes L."/>
            <person name="Humphray S."/>
            <person name="Jiang R.H."/>
            <person name="Judelson H."/>
            <person name="Kamoun S."/>
            <person name="Kyung K."/>
            <person name="Meijer H."/>
            <person name="Minx P."/>
            <person name="Morris P."/>
            <person name="Nelson J."/>
            <person name="Phuntumart V."/>
            <person name="Qutob D."/>
            <person name="Rehmany A."/>
            <person name="Rougon-Cardoso A."/>
            <person name="Ryden P."/>
            <person name="Torto-Alalibo T."/>
            <person name="Studholme D."/>
            <person name="Wang Y."/>
            <person name="Win J."/>
            <person name="Wood J."/>
            <person name="Clifton S.W."/>
            <person name="Rogers J."/>
            <person name="Van den Ackerveken G."/>
            <person name="Jones J.D."/>
            <person name="McDowell J.M."/>
            <person name="Beynon J."/>
            <person name="Tyler B.M."/>
        </authorList>
    </citation>
    <scope>NUCLEOTIDE SEQUENCE [LARGE SCALE GENOMIC DNA]</scope>
    <source>
        <strain evidence="2">Emoy2</strain>
    </source>
</reference>
<name>M4B5Y6_HYAAE</name>
<dbReference type="InParanoid" id="M4B5Y6"/>
<dbReference type="HOGENOM" id="CLU_127369_0_0_1"/>
<accession>M4B5Y6</accession>
<evidence type="ECO:0000313" key="1">
    <source>
        <dbReference type="EnsemblProtists" id="HpaP801686"/>
    </source>
</evidence>
<dbReference type="Proteomes" id="UP000011713">
    <property type="component" value="Unassembled WGS sequence"/>
</dbReference>
<dbReference type="EMBL" id="JH598461">
    <property type="status" value="NOT_ANNOTATED_CDS"/>
    <property type="molecule type" value="Genomic_DNA"/>
</dbReference>
<evidence type="ECO:0000313" key="2">
    <source>
        <dbReference type="Proteomes" id="UP000011713"/>
    </source>
</evidence>